<feature type="region of interest" description="Disordered" evidence="1">
    <location>
        <begin position="1"/>
        <end position="21"/>
    </location>
</feature>
<protein>
    <submittedName>
        <fullName evidence="3">Oxidored-FMN domain-containing protein</fullName>
    </submittedName>
</protein>
<dbReference type="Gene3D" id="3.20.20.70">
    <property type="entry name" value="Aldolase class I"/>
    <property type="match status" value="1"/>
</dbReference>
<dbReference type="OrthoDB" id="276546at2759"/>
<dbReference type="PANTHER" id="PTHR22893:SF91">
    <property type="entry name" value="NADPH DEHYDROGENASE 2-RELATED"/>
    <property type="match status" value="1"/>
</dbReference>
<evidence type="ECO:0000313" key="4">
    <source>
        <dbReference type="Proteomes" id="UP000613580"/>
    </source>
</evidence>
<dbReference type="SUPFAM" id="SSF51395">
    <property type="entry name" value="FMN-linked oxidoreductases"/>
    <property type="match status" value="1"/>
</dbReference>
<dbReference type="InterPro" id="IPR001155">
    <property type="entry name" value="OxRdtase_FMN_N"/>
</dbReference>
<dbReference type="PANTHER" id="PTHR22893">
    <property type="entry name" value="NADH OXIDOREDUCTASE-RELATED"/>
    <property type="match status" value="1"/>
</dbReference>
<dbReference type="AlphaFoldDB" id="A0A8H6W464"/>
<accession>A0A8H6W464</accession>
<comment type="caution">
    <text evidence="3">The sequence shown here is derived from an EMBL/GenBank/DDBJ whole genome shotgun (WGS) entry which is preliminary data.</text>
</comment>
<evidence type="ECO:0000256" key="1">
    <source>
        <dbReference type="SAM" id="MobiDB-lite"/>
    </source>
</evidence>
<feature type="domain" description="NADH:flavin oxidoreductase/NADH oxidase N-terminal" evidence="2">
    <location>
        <begin position="28"/>
        <end position="369"/>
    </location>
</feature>
<feature type="compositionally biased region" description="Basic and acidic residues" evidence="1">
    <location>
        <begin position="7"/>
        <end position="16"/>
    </location>
</feature>
<dbReference type="EMBL" id="JACAZE010000011">
    <property type="protein sequence ID" value="KAF7304292.1"/>
    <property type="molecule type" value="Genomic_DNA"/>
</dbReference>
<evidence type="ECO:0000313" key="3">
    <source>
        <dbReference type="EMBL" id="KAF7304292.1"/>
    </source>
</evidence>
<organism evidence="3 4">
    <name type="scientific">Mycena chlorophos</name>
    <name type="common">Agaric fungus</name>
    <name type="synonym">Agaricus chlorophos</name>
    <dbReference type="NCBI Taxonomy" id="658473"/>
    <lineage>
        <taxon>Eukaryota</taxon>
        <taxon>Fungi</taxon>
        <taxon>Dikarya</taxon>
        <taxon>Basidiomycota</taxon>
        <taxon>Agaricomycotina</taxon>
        <taxon>Agaricomycetes</taxon>
        <taxon>Agaricomycetidae</taxon>
        <taxon>Agaricales</taxon>
        <taxon>Marasmiineae</taxon>
        <taxon>Mycenaceae</taxon>
        <taxon>Mycena</taxon>
    </lineage>
</organism>
<proteinExistence type="predicted"/>
<reference evidence="3" key="1">
    <citation type="submission" date="2020-05" db="EMBL/GenBank/DDBJ databases">
        <title>Mycena genomes resolve the evolution of fungal bioluminescence.</title>
        <authorList>
            <person name="Tsai I.J."/>
        </authorList>
    </citation>
    <scope>NUCLEOTIDE SEQUENCE</scope>
    <source>
        <strain evidence="3">110903Hualien_Pintung</strain>
    </source>
</reference>
<dbReference type="InterPro" id="IPR013785">
    <property type="entry name" value="Aldolase_TIM"/>
</dbReference>
<dbReference type="Proteomes" id="UP000613580">
    <property type="component" value="Unassembled WGS sequence"/>
</dbReference>
<name>A0A8H6W464_MYCCL</name>
<dbReference type="InterPro" id="IPR045247">
    <property type="entry name" value="Oye-like"/>
</dbReference>
<dbReference type="GO" id="GO:0010181">
    <property type="term" value="F:FMN binding"/>
    <property type="evidence" value="ECO:0007669"/>
    <property type="project" value="InterPro"/>
</dbReference>
<gene>
    <name evidence="3" type="ORF">HMN09_00831000</name>
</gene>
<evidence type="ECO:0000259" key="2">
    <source>
        <dbReference type="Pfam" id="PF00724"/>
    </source>
</evidence>
<keyword evidence="4" id="KW-1185">Reference proteome</keyword>
<dbReference type="Pfam" id="PF00724">
    <property type="entry name" value="Oxidored_FMN"/>
    <property type="match status" value="1"/>
</dbReference>
<sequence length="400" mass="43571">MSSSSSTHKDTEKDAKQEEEEPLDMSILFQPLQLGSVTLSNRIGMSAMSRNRADPKRIPSNLMKKYYLQRALGGAGLIISEATLISNHGAQFDRAPGIWNAEQVAGWRKITNVVHLAGCKMYCQLWHLGRLSPPDEDGKIYSPSPIRATGDKHGFHYLLGDLEFRLPTEIEDPMVFVQLFKAAAVNAKAAGFDGVELHGAAGFLVHQFLDTSANARTDSWGGSPSNRCRFGLEVLKALVDVFGANVGVKLAPTGGFNDTGMPLPETLATYRHFIAEADKLGLAYICVHRHNPHKDPSINGKRRGTPHDCVASYAPQLASPGTKLWIVGGVTPKEAAALVRSGRVAGVFFGIPWLAHPDLAKRIRHGKNLDNLVAMPYLYGDVQAGVDPRVGYTDYPSVTY</sequence>
<dbReference type="GO" id="GO:0016491">
    <property type="term" value="F:oxidoreductase activity"/>
    <property type="evidence" value="ECO:0007669"/>
    <property type="project" value="InterPro"/>
</dbReference>